<feature type="domain" description="AB hydrolase-1" evidence="3">
    <location>
        <begin position="62"/>
        <end position="171"/>
    </location>
</feature>
<dbReference type="Gene3D" id="3.40.50.1820">
    <property type="entry name" value="alpha/beta hydrolase"/>
    <property type="match status" value="1"/>
</dbReference>
<dbReference type="InterPro" id="IPR000073">
    <property type="entry name" value="AB_hydrolase_1"/>
</dbReference>
<evidence type="ECO:0000256" key="1">
    <source>
        <dbReference type="ARBA" id="ARBA00022801"/>
    </source>
</evidence>
<keyword evidence="1 4" id="KW-0378">Hydrolase</keyword>
<dbReference type="EMBL" id="BLJY01000009">
    <property type="protein sequence ID" value="GFF18890.1"/>
    <property type="molecule type" value="Genomic_DNA"/>
</dbReference>
<dbReference type="Proteomes" id="UP000452235">
    <property type="component" value="Unassembled WGS sequence"/>
</dbReference>
<proteinExistence type="inferred from homology"/>
<sequence length="352" mass="40056">MLDIIKPTLRRLLFATYQTLTFNNVDSIKIENDPRVQYHTTQINGNTYGYLLAEPEGGYKNTILLIHGFPNLSISWRRQIPTLLSMGFRVICPDCIGYGASDAPKDTLAPYTMKSHADDFKELIRSLSCEKVIVGGFDWGALLAYRLALWHPDVVSHLFTLCVPHVRIPTEWVDPETRVKKDPSLAYTLQFISGDVEKHSQTSDGVKHVLNALYGGQLPSGDFGTSLEGLKFDLIPHLERSILLDKDELEFYVHQFSKSGLAGPLNFYRCGQQNHEDDQVLLQQRGQDEKIHCPTMFIWPSKDLIITREMAESMAKFVPDLTFKEITGASHFAMWERPAEVNKILRDWLADK</sequence>
<dbReference type="AlphaFoldDB" id="A0A5M3ZBE7"/>
<evidence type="ECO:0000256" key="2">
    <source>
        <dbReference type="ARBA" id="ARBA00038334"/>
    </source>
</evidence>
<accession>A0A5M3ZBE7</accession>
<gene>
    <name evidence="4" type="ORF">ATEIFO6365_0009025300</name>
</gene>
<dbReference type="VEuPathDB" id="FungiDB:ATEG_09058"/>
<evidence type="ECO:0000313" key="4">
    <source>
        <dbReference type="EMBL" id="GFF18890.1"/>
    </source>
</evidence>
<evidence type="ECO:0000259" key="3">
    <source>
        <dbReference type="Pfam" id="PF00561"/>
    </source>
</evidence>
<dbReference type="Pfam" id="PF00561">
    <property type="entry name" value="Abhydrolase_1"/>
    <property type="match status" value="1"/>
</dbReference>
<protein>
    <submittedName>
        <fullName evidence="4">Alpha/beta hydrolase</fullName>
    </submittedName>
</protein>
<dbReference type="SUPFAM" id="SSF53474">
    <property type="entry name" value="alpha/beta-Hydrolases"/>
    <property type="match status" value="1"/>
</dbReference>
<comment type="caution">
    <text evidence="4">The sequence shown here is derived from an EMBL/GenBank/DDBJ whole genome shotgun (WGS) entry which is preliminary data.</text>
</comment>
<keyword evidence="5" id="KW-1185">Reference proteome</keyword>
<organism evidence="4 5">
    <name type="scientific">Aspergillus terreus</name>
    <dbReference type="NCBI Taxonomy" id="33178"/>
    <lineage>
        <taxon>Eukaryota</taxon>
        <taxon>Fungi</taxon>
        <taxon>Dikarya</taxon>
        <taxon>Ascomycota</taxon>
        <taxon>Pezizomycotina</taxon>
        <taxon>Eurotiomycetes</taxon>
        <taxon>Eurotiomycetidae</taxon>
        <taxon>Eurotiales</taxon>
        <taxon>Aspergillaceae</taxon>
        <taxon>Aspergillus</taxon>
        <taxon>Aspergillus subgen. Circumdati</taxon>
    </lineage>
</organism>
<dbReference type="InterPro" id="IPR029058">
    <property type="entry name" value="AB_hydrolase_fold"/>
</dbReference>
<dbReference type="PRINTS" id="PR00412">
    <property type="entry name" value="EPOXHYDRLASE"/>
</dbReference>
<evidence type="ECO:0000313" key="5">
    <source>
        <dbReference type="Proteomes" id="UP000452235"/>
    </source>
</evidence>
<dbReference type="PANTHER" id="PTHR43329">
    <property type="entry name" value="EPOXIDE HYDROLASE"/>
    <property type="match status" value="1"/>
</dbReference>
<dbReference type="OrthoDB" id="1735926at2759"/>
<name>A0A5M3ZBE7_ASPTE</name>
<comment type="similarity">
    <text evidence="2">Belongs to the AB hydrolase superfamily. Epoxide hydrolase family.</text>
</comment>
<reference evidence="4 5" key="1">
    <citation type="submission" date="2020-01" db="EMBL/GenBank/DDBJ databases">
        <title>Aspergillus terreus IFO 6365 whole genome shotgun sequence.</title>
        <authorList>
            <person name="Kanamasa S."/>
            <person name="Takahashi H."/>
        </authorList>
    </citation>
    <scope>NUCLEOTIDE SEQUENCE [LARGE SCALE GENOMIC DNA]</scope>
    <source>
        <strain evidence="4 5">IFO 6365</strain>
    </source>
</reference>
<dbReference type="InterPro" id="IPR000639">
    <property type="entry name" value="Epox_hydrolase-like"/>
</dbReference>
<dbReference type="GO" id="GO:0016787">
    <property type="term" value="F:hydrolase activity"/>
    <property type="evidence" value="ECO:0007669"/>
    <property type="project" value="UniProtKB-KW"/>
</dbReference>